<dbReference type="InterPro" id="IPR029058">
    <property type="entry name" value="AB_hydrolase_fold"/>
</dbReference>
<gene>
    <name evidence="2" type="ORF">ACFQRL_09155</name>
</gene>
<accession>A0ABW2HDD1</accession>
<proteinExistence type="predicted"/>
<dbReference type="InterPro" id="IPR050471">
    <property type="entry name" value="AB_hydrolase"/>
</dbReference>
<name>A0ABW2HDD1_9MICO</name>
<feature type="domain" description="AB hydrolase-1" evidence="1">
    <location>
        <begin position="22"/>
        <end position="233"/>
    </location>
</feature>
<evidence type="ECO:0000259" key="1">
    <source>
        <dbReference type="Pfam" id="PF12697"/>
    </source>
</evidence>
<evidence type="ECO:0000313" key="2">
    <source>
        <dbReference type="EMBL" id="MFC7269123.1"/>
    </source>
</evidence>
<dbReference type="InterPro" id="IPR000073">
    <property type="entry name" value="AB_hydrolase_1"/>
</dbReference>
<protein>
    <submittedName>
        <fullName evidence="2">Alpha/beta fold hydrolase</fullName>
    </submittedName>
</protein>
<dbReference type="Pfam" id="PF12697">
    <property type="entry name" value="Abhydrolase_6"/>
    <property type="match status" value="1"/>
</dbReference>
<dbReference type="SUPFAM" id="SSF53474">
    <property type="entry name" value="alpha/beta-Hydrolases"/>
    <property type="match status" value="1"/>
</dbReference>
<dbReference type="Gene3D" id="3.40.50.1820">
    <property type="entry name" value="alpha/beta hydrolase"/>
    <property type="match status" value="1"/>
</dbReference>
<sequence>MPYLTIDDRTIYHEVAGSGEPLVLLHGGYCSLEVMRELGDELSHRFQVFAPERTGHGRTPDRDGGYTYAGMADETVAYLDALGIESAHVVGFSDGAVAGLLVARDHPERVRTLIAISGNLSTDAYVADDYPHVVVTPEAHAAVRREFDELSPDGPEHWEVVDAKLSALWQVEPDVPAASLAAIDAPTLVLGGEHDAIRHDHLELVADSIPRASLAIVPETTHMLVRERPREVAVHVIDFIASA</sequence>
<dbReference type="PANTHER" id="PTHR43433:SF5">
    <property type="entry name" value="AB HYDROLASE-1 DOMAIN-CONTAINING PROTEIN"/>
    <property type="match status" value="1"/>
</dbReference>
<reference evidence="3" key="1">
    <citation type="journal article" date="2019" name="Int. J. Syst. Evol. Microbiol.">
        <title>The Global Catalogue of Microorganisms (GCM) 10K type strain sequencing project: providing services to taxonomists for standard genome sequencing and annotation.</title>
        <authorList>
            <consortium name="The Broad Institute Genomics Platform"/>
            <consortium name="The Broad Institute Genome Sequencing Center for Infectious Disease"/>
            <person name="Wu L."/>
            <person name="Ma J."/>
        </authorList>
    </citation>
    <scope>NUCLEOTIDE SEQUENCE [LARGE SCALE GENOMIC DNA]</scope>
    <source>
        <strain evidence="3">CGMCC 1.15772</strain>
    </source>
</reference>
<comment type="caution">
    <text evidence="2">The sequence shown here is derived from an EMBL/GenBank/DDBJ whole genome shotgun (WGS) entry which is preliminary data.</text>
</comment>
<dbReference type="Proteomes" id="UP001596507">
    <property type="component" value="Unassembled WGS sequence"/>
</dbReference>
<keyword evidence="3" id="KW-1185">Reference proteome</keyword>
<dbReference type="GO" id="GO:0016787">
    <property type="term" value="F:hydrolase activity"/>
    <property type="evidence" value="ECO:0007669"/>
    <property type="project" value="UniProtKB-KW"/>
</dbReference>
<organism evidence="2 3">
    <name type="scientific">Microbacterium fluvii</name>
    <dbReference type="NCBI Taxonomy" id="415215"/>
    <lineage>
        <taxon>Bacteria</taxon>
        <taxon>Bacillati</taxon>
        <taxon>Actinomycetota</taxon>
        <taxon>Actinomycetes</taxon>
        <taxon>Micrococcales</taxon>
        <taxon>Microbacteriaceae</taxon>
        <taxon>Microbacterium</taxon>
    </lineage>
</organism>
<dbReference type="EMBL" id="JBHTBE010000002">
    <property type="protein sequence ID" value="MFC7269123.1"/>
    <property type="molecule type" value="Genomic_DNA"/>
</dbReference>
<dbReference type="PANTHER" id="PTHR43433">
    <property type="entry name" value="HYDROLASE, ALPHA/BETA FOLD FAMILY PROTEIN"/>
    <property type="match status" value="1"/>
</dbReference>
<dbReference type="RefSeq" id="WP_262874052.1">
    <property type="nucleotide sequence ID" value="NZ_BAABKW010000012.1"/>
</dbReference>
<keyword evidence="2" id="KW-0378">Hydrolase</keyword>
<evidence type="ECO:0000313" key="3">
    <source>
        <dbReference type="Proteomes" id="UP001596507"/>
    </source>
</evidence>